<sequence length="149" mass="15237">LLSGGGLGAAGTAGTTTVASAGGANYDGTPRNPVVFTATGLNLNHTGGQTTFDLFLDAGSAVGNGVQVRVSYDLTGDGSWERVETYRYFATDPVPGWEHYTQSAGLHSSSGSLGNLRGGTVRVEVWSAIGANPTTLGVGDRSVVRLPYT</sequence>
<proteinExistence type="predicted"/>
<reference evidence="1 2" key="1">
    <citation type="submission" date="2018-01" db="EMBL/GenBank/DDBJ databases">
        <title>Draft genome sequence of Jishengella sp. NA12.</title>
        <authorList>
            <person name="Sahin N."/>
            <person name="Ay H."/>
            <person name="Saygin H."/>
        </authorList>
    </citation>
    <scope>NUCLEOTIDE SEQUENCE [LARGE SCALE GENOMIC DNA]</scope>
    <source>
        <strain evidence="1 2">NA12</strain>
    </source>
</reference>
<keyword evidence="2" id="KW-1185">Reference proteome</keyword>
<evidence type="ECO:0000313" key="2">
    <source>
        <dbReference type="Proteomes" id="UP000248924"/>
    </source>
</evidence>
<dbReference type="EMBL" id="POTY01000352">
    <property type="protein sequence ID" value="PZG06761.1"/>
    <property type="molecule type" value="Genomic_DNA"/>
</dbReference>
<organism evidence="1 2">
    <name type="scientific">Micromonospora craterilacus</name>
    <dbReference type="NCBI Taxonomy" id="1655439"/>
    <lineage>
        <taxon>Bacteria</taxon>
        <taxon>Bacillati</taxon>
        <taxon>Actinomycetota</taxon>
        <taxon>Actinomycetes</taxon>
        <taxon>Micromonosporales</taxon>
        <taxon>Micromonosporaceae</taxon>
        <taxon>Micromonospora</taxon>
    </lineage>
</organism>
<comment type="caution">
    <text evidence="1">The sequence shown here is derived from an EMBL/GenBank/DDBJ whole genome shotgun (WGS) entry which is preliminary data.</text>
</comment>
<accession>A0A2W2D905</accession>
<evidence type="ECO:0000313" key="1">
    <source>
        <dbReference type="EMBL" id="PZG06761.1"/>
    </source>
</evidence>
<gene>
    <name evidence="1" type="ORF">C1I95_31905</name>
</gene>
<name>A0A2W2D905_9ACTN</name>
<dbReference type="Proteomes" id="UP000248924">
    <property type="component" value="Unassembled WGS sequence"/>
</dbReference>
<feature type="non-terminal residue" evidence="1">
    <location>
        <position position="1"/>
    </location>
</feature>
<protein>
    <submittedName>
        <fullName evidence="1">Uncharacterized protein</fullName>
    </submittedName>
</protein>
<dbReference type="AlphaFoldDB" id="A0A2W2D905"/>